<keyword evidence="10" id="KW-1133">Transmembrane helix</keyword>
<keyword evidence="4" id="KW-0808">Transferase</keyword>
<evidence type="ECO:0000256" key="4">
    <source>
        <dbReference type="ARBA" id="ARBA00022679"/>
    </source>
</evidence>
<dbReference type="PROSITE" id="PS50113">
    <property type="entry name" value="PAC"/>
    <property type="match status" value="1"/>
</dbReference>
<evidence type="ECO:0000256" key="2">
    <source>
        <dbReference type="ARBA" id="ARBA00012438"/>
    </source>
</evidence>
<dbReference type="InterPro" id="IPR036097">
    <property type="entry name" value="HisK_dim/P_sf"/>
</dbReference>
<comment type="caution">
    <text evidence="14">The sequence shown here is derived from an EMBL/GenBank/DDBJ whole genome shotgun (WGS) entry which is preliminary data.</text>
</comment>
<keyword evidence="3" id="KW-0597">Phosphoprotein</keyword>
<evidence type="ECO:0000256" key="1">
    <source>
        <dbReference type="ARBA" id="ARBA00000085"/>
    </source>
</evidence>
<dbReference type="SUPFAM" id="SSF55785">
    <property type="entry name" value="PYP-like sensor domain (PAS domain)"/>
    <property type="match status" value="1"/>
</dbReference>
<dbReference type="InterPro" id="IPR000014">
    <property type="entry name" value="PAS"/>
</dbReference>
<dbReference type="SMART" id="SM00388">
    <property type="entry name" value="HisKA"/>
    <property type="match status" value="1"/>
</dbReference>
<name>A0A4R5W2V0_9BURK</name>
<dbReference type="AlphaFoldDB" id="A0A4R5W2V0"/>
<dbReference type="InterPro" id="IPR000700">
    <property type="entry name" value="PAS-assoc_C"/>
</dbReference>
<dbReference type="InterPro" id="IPR001610">
    <property type="entry name" value="PAC"/>
</dbReference>
<dbReference type="InterPro" id="IPR003594">
    <property type="entry name" value="HATPase_dom"/>
</dbReference>
<dbReference type="InterPro" id="IPR004358">
    <property type="entry name" value="Sig_transdc_His_kin-like_C"/>
</dbReference>
<dbReference type="SMART" id="SM00086">
    <property type="entry name" value="PAC"/>
    <property type="match status" value="1"/>
</dbReference>
<evidence type="ECO:0000256" key="3">
    <source>
        <dbReference type="ARBA" id="ARBA00022553"/>
    </source>
</evidence>
<feature type="domain" description="PAS" evidence="12">
    <location>
        <begin position="269"/>
        <end position="315"/>
    </location>
</feature>
<dbReference type="PROSITE" id="PS50109">
    <property type="entry name" value="HIS_KIN"/>
    <property type="match status" value="1"/>
</dbReference>
<dbReference type="PANTHER" id="PTHR43065">
    <property type="entry name" value="SENSOR HISTIDINE KINASE"/>
    <property type="match status" value="1"/>
</dbReference>
<reference evidence="14 15" key="1">
    <citation type="submission" date="2019-03" db="EMBL/GenBank/DDBJ databases">
        <title>Sapientia aquatica gen. nov., sp. nov., isolated from a crater lake.</title>
        <authorList>
            <person name="Felfoldi T."/>
            <person name="Szabo A."/>
            <person name="Toth E."/>
            <person name="Schumann P."/>
            <person name="Keki Z."/>
            <person name="Marialigeti K."/>
            <person name="Mathe I."/>
        </authorList>
    </citation>
    <scope>NUCLEOTIDE SEQUENCE [LARGE SCALE GENOMIC DNA]</scope>
    <source>
        <strain evidence="14 15">SA-152</strain>
    </source>
</reference>
<protein>
    <recommendedName>
        <fullName evidence="2">histidine kinase</fullName>
        <ecNumber evidence="2">2.7.13.3</ecNumber>
    </recommendedName>
</protein>
<dbReference type="OrthoDB" id="1931120at2"/>
<keyword evidence="10" id="KW-0812">Transmembrane</keyword>
<evidence type="ECO:0000256" key="9">
    <source>
        <dbReference type="SAM" id="MobiDB-lite"/>
    </source>
</evidence>
<feature type="domain" description="PAC" evidence="13">
    <location>
        <begin position="344"/>
        <end position="396"/>
    </location>
</feature>
<evidence type="ECO:0000313" key="14">
    <source>
        <dbReference type="EMBL" id="TDK66683.1"/>
    </source>
</evidence>
<dbReference type="Pfam" id="PF02518">
    <property type="entry name" value="HATPase_c"/>
    <property type="match status" value="1"/>
</dbReference>
<dbReference type="Gene3D" id="3.30.450.20">
    <property type="entry name" value="PAS domain"/>
    <property type="match status" value="1"/>
</dbReference>
<feature type="region of interest" description="Disordered" evidence="9">
    <location>
        <begin position="634"/>
        <end position="659"/>
    </location>
</feature>
<keyword evidence="8" id="KW-0902">Two-component regulatory system</keyword>
<dbReference type="Proteomes" id="UP000294829">
    <property type="component" value="Unassembled WGS sequence"/>
</dbReference>
<dbReference type="Gene3D" id="3.30.565.10">
    <property type="entry name" value="Histidine kinase-like ATPase, C-terminal domain"/>
    <property type="match status" value="1"/>
</dbReference>
<evidence type="ECO:0000256" key="5">
    <source>
        <dbReference type="ARBA" id="ARBA00022741"/>
    </source>
</evidence>
<gene>
    <name evidence="14" type="ORF">E2I14_08855</name>
</gene>
<dbReference type="PRINTS" id="PR00344">
    <property type="entry name" value="BCTRLSENSOR"/>
</dbReference>
<keyword evidence="7" id="KW-0067">ATP-binding</keyword>
<dbReference type="InterPro" id="IPR035965">
    <property type="entry name" value="PAS-like_dom_sf"/>
</dbReference>
<evidence type="ECO:0000256" key="8">
    <source>
        <dbReference type="ARBA" id="ARBA00023012"/>
    </source>
</evidence>
<evidence type="ECO:0000259" key="12">
    <source>
        <dbReference type="PROSITE" id="PS50112"/>
    </source>
</evidence>
<organism evidence="14 15">
    <name type="scientific">Sapientia aquatica</name>
    <dbReference type="NCBI Taxonomy" id="1549640"/>
    <lineage>
        <taxon>Bacteria</taxon>
        <taxon>Pseudomonadati</taxon>
        <taxon>Pseudomonadota</taxon>
        <taxon>Betaproteobacteria</taxon>
        <taxon>Burkholderiales</taxon>
        <taxon>Oxalobacteraceae</taxon>
        <taxon>Sapientia</taxon>
    </lineage>
</organism>
<evidence type="ECO:0000313" key="15">
    <source>
        <dbReference type="Proteomes" id="UP000294829"/>
    </source>
</evidence>
<dbReference type="Gene3D" id="1.10.287.130">
    <property type="match status" value="1"/>
</dbReference>
<dbReference type="CDD" id="cd00130">
    <property type="entry name" value="PAS"/>
    <property type="match status" value="1"/>
</dbReference>
<sequence>MLMAILILPVLILLPWQSQKIEFRNRQEQLIADTLWVEQGIRFHLLRNEENLRFLGDTIIANSKVSEQLKERFSDLIESHPELQQLVWLDANDHVRYSTREFKLDDMSPLSQEAIEHARESRTPQYSEPAVQEAQDRAIFMDYHLPLFKDDQYIGSLVLTYKMSVILENMVPWWFAKDNQISLSDLDDNVFAQRSDGGYGRNVYTHSRSLNLSGVNLILKTNSIKEAPKLLSNYLVAAVVLMGLGLLWSLWALWRDILRRQAAETALREQIAFRSAMEKSVVTGLRVRSMDGELVYVNQAFCDMVGYREDQLLGQKAPMVFWASEAIESYKKRSSNSSNYDSLNGFETVYKHADGHRIPVLIYESALLNDDGEQTGWMGSILDISERKKSEQVLREHEERLESSARLATMGELASVMAHELNQPLAAISSYATGALNMMKSGNLDAEMLQPALTQMQNQAQRAGQIIRSVHGFVAKREPNRVPLQLMAIFNSILPLIKLQAKSYLIGVEIYIDDPLPDVLVDAISLEQVILNLTRNALQAMQELTLTQRILQIEVKRVDNYVLTEVIDHGTGIPPEVAERLFSPFFSTKSEGMGMGLNICRTIIEFHGGQLTYRDNPNGGTIFSFTLPLANPQAHAQTDTPIDLPTELPTDLPTDTQKG</sequence>
<dbReference type="InterPro" id="IPR005467">
    <property type="entry name" value="His_kinase_dom"/>
</dbReference>
<dbReference type="GO" id="GO:0000155">
    <property type="term" value="F:phosphorelay sensor kinase activity"/>
    <property type="evidence" value="ECO:0007669"/>
    <property type="project" value="InterPro"/>
</dbReference>
<dbReference type="GO" id="GO:0005524">
    <property type="term" value="F:ATP binding"/>
    <property type="evidence" value="ECO:0007669"/>
    <property type="project" value="UniProtKB-KW"/>
</dbReference>
<feature type="domain" description="Histidine kinase" evidence="11">
    <location>
        <begin position="416"/>
        <end position="631"/>
    </location>
</feature>
<keyword evidence="6" id="KW-0418">Kinase</keyword>
<keyword evidence="15" id="KW-1185">Reference proteome</keyword>
<dbReference type="InterPro" id="IPR003661">
    <property type="entry name" value="HisK_dim/P_dom"/>
</dbReference>
<dbReference type="NCBIfam" id="TIGR00229">
    <property type="entry name" value="sensory_box"/>
    <property type="match status" value="1"/>
</dbReference>
<evidence type="ECO:0000256" key="6">
    <source>
        <dbReference type="ARBA" id="ARBA00022777"/>
    </source>
</evidence>
<dbReference type="EC" id="2.7.13.3" evidence="2"/>
<evidence type="ECO:0000256" key="7">
    <source>
        <dbReference type="ARBA" id="ARBA00022840"/>
    </source>
</evidence>
<dbReference type="Pfam" id="PF13426">
    <property type="entry name" value="PAS_9"/>
    <property type="match status" value="1"/>
</dbReference>
<evidence type="ECO:0000259" key="11">
    <source>
        <dbReference type="PROSITE" id="PS50109"/>
    </source>
</evidence>
<feature type="compositionally biased region" description="Low complexity" evidence="9">
    <location>
        <begin position="638"/>
        <end position="659"/>
    </location>
</feature>
<dbReference type="SUPFAM" id="SSF47384">
    <property type="entry name" value="Homodimeric domain of signal transducing histidine kinase"/>
    <property type="match status" value="1"/>
</dbReference>
<dbReference type="SUPFAM" id="SSF55874">
    <property type="entry name" value="ATPase domain of HSP90 chaperone/DNA topoisomerase II/histidine kinase"/>
    <property type="match status" value="1"/>
</dbReference>
<keyword evidence="5" id="KW-0547">Nucleotide-binding</keyword>
<keyword evidence="10" id="KW-0472">Membrane</keyword>
<dbReference type="SMART" id="SM00091">
    <property type="entry name" value="PAS"/>
    <property type="match status" value="1"/>
</dbReference>
<dbReference type="PANTHER" id="PTHR43065:SF10">
    <property type="entry name" value="PEROXIDE STRESS-ACTIVATED HISTIDINE KINASE MAK3"/>
    <property type="match status" value="1"/>
</dbReference>
<dbReference type="InterPro" id="IPR036890">
    <property type="entry name" value="HATPase_C_sf"/>
</dbReference>
<comment type="catalytic activity">
    <reaction evidence="1">
        <text>ATP + protein L-histidine = ADP + protein N-phospho-L-histidine.</text>
        <dbReference type="EC" id="2.7.13.3"/>
    </reaction>
</comment>
<dbReference type="CDD" id="cd00082">
    <property type="entry name" value="HisKA"/>
    <property type="match status" value="1"/>
</dbReference>
<accession>A0A4R5W2V0</accession>
<proteinExistence type="predicted"/>
<dbReference type="PROSITE" id="PS50112">
    <property type="entry name" value="PAS"/>
    <property type="match status" value="1"/>
</dbReference>
<feature type="transmembrane region" description="Helical" evidence="10">
    <location>
        <begin position="234"/>
        <end position="254"/>
    </location>
</feature>
<dbReference type="Pfam" id="PF00512">
    <property type="entry name" value="HisKA"/>
    <property type="match status" value="1"/>
</dbReference>
<evidence type="ECO:0000256" key="10">
    <source>
        <dbReference type="SAM" id="Phobius"/>
    </source>
</evidence>
<dbReference type="EMBL" id="SMYL01000003">
    <property type="protein sequence ID" value="TDK66683.1"/>
    <property type="molecule type" value="Genomic_DNA"/>
</dbReference>
<dbReference type="SMART" id="SM00387">
    <property type="entry name" value="HATPase_c"/>
    <property type="match status" value="1"/>
</dbReference>
<evidence type="ECO:0000259" key="13">
    <source>
        <dbReference type="PROSITE" id="PS50113"/>
    </source>
</evidence>